<keyword evidence="7" id="KW-1185">Reference proteome</keyword>
<dbReference type="EMBL" id="QDEB01124822">
    <property type="protein sequence ID" value="RZB39820.1"/>
    <property type="molecule type" value="Genomic_DNA"/>
</dbReference>
<dbReference type="GO" id="GO:0016020">
    <property type="term" value="C:membrane"/>
    <property type="evidence" value="ECO:0007669"/>
    <property type="project" value="UniProtKB-SubCell"/>
</dbReference>
<proteinExistence type="predicted"/>
<protein>
    <submittedName>
        <fullName evidence="6">Uncharacterized protein</fullName>
    </submittedName>
</protein>
<evidence type="ECO:0000313" key="7">
    <source>
        <dbReference type="Proteomes" id="UP000292052"/>
    </source>
</evidence>
<feature type="transmembrane region" description="Helical" evidence="5">
    <location>
        <begin position="32"/>
        <end position="50"/>
    </location>
</feature>
<comment type="caution">
    <text evidence="6">The sequence shown here is derived from an EMBL/GenBank/DDBJ whole genome shotgun (WGS) entry which is preliminary data.</text>
</comment>
<evidence type="ECO:0000313" key="6">
    <source>
        <dbReference type="EMBL" id="RZB39820.1"/>
    </source>
</evidence>
<dbReference type="AlphaFoldDB" id="A0A482V9F7"/>
<evidence type="ECO:0000256" key="1">
    <source>
        <dbReference type="ARBA" id="ARBA00004141"/>
    </source>
</evidence>
<evidence type="ECO:0000256" key="3">
    <source>
        <dbReference type="ARBA" id="ARBA00022989"/>
    </source>
</evidence>
<dbReference type="InterPro" id="IPR036259">
    <property type="entry name" value="MFS_trans_sf"/>
</dbReference>
<sequence>MFISHMMTSSIGSALTLFACGFLITHLRWLNVFYITDAIALLWKILRFYVMYDSASQHPIISVEEMEKLKKKTKNFFGEKFRLLHVFNQMPTYMDIVLHFDIKQIGILSSLPYIETSSLSTIWFMIRLGNILELVKKKERIQKARSEVTKKSKAPWGNIITFGPVCAIIMANMTLIFSSCFILNQLHTYFITISKATEYEVYLLWLVLLDIIPTVLILPQPILGLFLG</sequence>
<evidence type="ECO:0000256" key="4">
    <source>
        <dbReference type="ARBA" id="ARBA00023136"/>
    </source>
</evidence>
<evidence type="ECO:0000256" key="2">
    <source>
        <dbReference type="ARBA" id="ARBA00022692"/>
    </source>
</evidence>
<feature type="transmembrane region" description="Helical" evidence="5">
    <location>
        <begin position="6"/>
        <end position="25"/>
    </location>
</feature>
<gene>
    <name evidence="6" type="ORF">BDFB_006844</name>
</gene>
<dbReference type="GO" id="GO:0022857">
    <property type="term" value="F:transmembrane transporter activity"/>
    <property type="evidence" value="ECO:0007669"/>
    <property type="project" value="TreeGrafter"/>
</dbReference>
<dbReference type="Proteomes" id="UP000292052">
    <property type="component" value="Unassembled WGS sequence"/>
</dbReference>
<dbReference type="SUPFAM" id="SSF103473">
    <property type="entry name" value="MFS general substrate transporter"/>
    <property type="match status" value="1"/>
</dbReference>
<dbReference type="GO" id="GO:0006820">
    <property type="term" value="P:monoatomic anion transport"/>
    <property type="evidence" value="ECO:0007669"/>
    <property type="project" value="TreeGrafter"/>
</dbReference>
<comment type="subcellular location">
    <subcellularLocation>
        <location evidence="1">Membrane</location>
        <topology evidence="1">Multi-pass membrane protein</topology>
    </subcellularLocation>
</comment>
<evidence type="ECO:0000256" key="5">
    <source>
        <dbReference type="SAM" id="Phobius"/>
    </source>
</evidence>
<feature type="transmembrane region" description="Helical" evidence="5">
    <location>
        <begin position="156"/>
        <end position="182"/>
    </location>
</feature>
<name>A0A482V9F7_ASBVE</name>
<feature type="transmembrane region" description="Helical" evidence="5">
    <location>
        <begin position="202"/>
        <end position="227"/>
    </location>
</feature>
<keyword evidence="3 5" id="KW-1133">Transmembrane helix</keyword>
<reference evidence="6 7" key="1">
    <citation type="submission" date="2017-03" db="EMBL/GenBank/DDBJ databases">
        <title>Genome of the blue death feigning beetle - Asbolus verrucosus.</title>
        <authorList>
            <person name="Rider S.D."/>
        </authorList>
    </citation>
    <scope>NUCLEOTIDE SEQUENCE [LARGE SCALE GENOMIC DNA]</scope>
    <source>
        <strain evidence="6">Butters</strain>
        <tissue evidence="6">Head and leg muscle</tissue>
    </source>
</reference>
<dbReference type="InterPro" id="IPR050382">
    <property type="entry name" value="MFS_Na/Anion_cotransporter"/>
</dbReference>
<dbReference type="PANTHER" id="PTHR11662">
    <property type="entry name" value="SOLUTE CARRIER FAMILY 17"/>
    <property type="match status" value="1"/>
</dbReference>
<dbReference type="PANTHER" id="PTHR11662:SF411">
    <property type="entry name" value="GH05102P"/>
    <property type="match status" value="1"/>
</dbReference>
<dbReference type="OrthoDB" id="2985014at2759"/>
<accession>A0A482V9F7</accession>
<keyword evidence="2 5" id="KW-0812">Transmembrane</keyword>
<organism evidence="6 7">
    <name type="scientific">Asbolus verrucosus</name>
    <name type="common">Desert ironclad beetle</name>
    <dbReference type="NCBI Taxonomy" id="1661398"/>
    <lineage>
        <taxon>Eukaryota</taxon>
        <taxon>Metazoa</taxon>
        <taxon>Ecdysozoa</taxon>
        <taxon>Arthropoda</taxon>
        <taxon>Hexapoda</taxon>
        <taxon>Insecta</taxon>
        <taxon>Pterygota</taxon>
        <taxon>Neoptera</taxon>
        <taxon>Endopterygota</taxon>
        <taxon>Coleoptera</taxon>
        <taxon>Polyphaga</taxon>
        <taxon>Cucujiformia</taxon>
        <taxon>Tenebrionidae</taxon>
        <taxon>Pimeliinae</taxon>
        <taxon>Asbolus</taxon>
    </lineage>
</organism>
<keyword evidence="4 5" id="KW-0472">Membrane</keyword>